<dbReference type="GO" id="GO:0005576">
    <property type="term" value="C:extracellular region"/>
    <property type="evidence" value="ECO:0007669"/>
    <property type="project" value="UniProtKB-SubCell"/>
</dbReference>
<feature type="domain" description="CFEM" evidence="7">
    <location>
        <begin position="8"/>
        <end position="117"/>
    </location>
</feature>
<dbReference type="SMART" id="SM00747">
    <property type="entry name" value="CFEM"/>
    <property type="match status" value="1"/>
</dbReference>
<dbReference type="Pfam" id="PF05730">
    <property type="entry name" value="CFEM"/>
    <property type="match status" value="1"/>
</dbReference>
<dbReference type="GeneID" id="18929682"/>
<dbReference type="InterPro" id="IPR008427">
    <property type="entry name" value="Extracellular_membr_CFEM_dom"/>
</dbReference>
<keyword evidence="2" id="KW-0964">Secreted</keyword>
<feature type="compositionally biased region" description="Basic and acidic residues" evidence="5">
    <location>
        <begin position="191"/>
        <end position="204"/>
    </location>
</feature>
<name>F4RDT8_MELLP</name>
<reference evidence="9" key="1">
    <citation type="journal article" date="2011" name="Proc. Natl. Acad. Sci. U.S.A.">
        <title>Obligate biotrophy features unraveled by the genomic analysis of rust fungi.</title>
        <authorList>
            <person name="Duplessis S."/>
            <person name="Cuomo C.A."/>
            <person name="Lin Y.-C."/>
            <person name="Aerts A."/>
            <person name="Tisserant E."/>
            <person name="Veneault-Fourrey C."/>
            <person name="Joly D.L."/>
            <person name="Hacquard S."/>
            <person name="Amselem J."/>
            <person name="Cantarel B.L."/>
            <person name="Chiu R."/>
            <person name="Coutinho P.M."/>
            <person name="Feau N."/>
            <person name="Field M."/>
            <person name="Frey P."/>
            <person name="Gelhaye E."/>
            <person name="Goldberg J."/>
            <person name="Grabherr M.G."/>
            <person name="Kodira C.D."/>
            <person name="Kohler A."/>
            <person name="Kuees U."/>
            <person name="Lindquist E.A."/>
            <person name="Lucas S.M."/>
            <person name="Mago R."/>
            <person name="Mauceli E."/>
            <person name="Morin E."/>
            <person name="Murat C."/>
            <person name="Pangilinan J.L."/>
            <person name="Park R."/>
            <person name="Pearson M."/>
            <person name="Quesneville H."/>
            <person name="Rouhier N."/>
            <person name="Sakthikumar S."/>
            <person name="Salamov A.A."/>
            <person name="Schmutz J."/>
            <person name="Selles B."/>
            <person name="Shapiro H."/>
            <person name="Tanguay P."/>
            <person name="Tuskan G.A."/>
            <person name="Henrissat B."/>
            <person name="Van de Peer Y."/>
            <person name="Rouze P."/>
            <person name="Ellis J.G."/>
            <person name="Dodds P.N."/>
            <person name="Schein J.E."/>
            <person name="Zhong S."/>
            <person name="Hamelin R.C."/>
            <person name="Grigoriev I.V."/>
            <person name="Szabo L.J."/>
            <person name="Martin F."/>
        </authorList>
    </citation>
    <scope>NUCLEOTIDE SEQUENCE [LARGE SCALE GENOMIC DNA]</scope>
    <source>
        <strain evidence="9">98AG31 / pathotype 3-4-7</strain>
    </source>
</reference>
<feature type="chain" id="PRO_5003317542" description="CFEM domain-containing protein" evidence="6">
    <location>
        <begin position="26"/>
        <end position="362"/>
    </location>
</feature>
<keyword evidence="4" id="KW-1015">Disulfide bond</keyword>
<dbReference type="KEGG" id="mlr:MELLADRAFT_61157"/>
<evidence type="ECO:0000256" key="3">
    <source>
        <dbReference type="ARBA" id="ARBA00022729"/>
    </source>
</evidence>
<evidence type="ECO:0000313" key="8">
    <source>
        <dbReference type="EMBL" id="EGG09460.1"/>
    </source>
</evidence>
<feature type="compositionally biased region" description="Basic and acidic residues" evidence="5">
    <location>
        <begin position="217"/>
        <end position="243"/>
    </location>
</feature>
<gene>
    <name evidence="8" type="ORF">MELLADRAFT_61157</name>
</gene>
<keyword evidence="9" id="KW-1185">Reference proteome</keyword>
<dbReference type="PROSITE" id="PS52012">
    <property type="entry name" value="CFEM"/>
    <property type="match status" value="1"/>
</dbReference>
<sequence>MSQSMSTRNLSSFLFIILTFRFSQQAGVGIGNLPSCARTCLNQEVSVTNCSATTDFACLCSNSKFESMISDCFHKHCDHDEFSKSSQFLSTCSNYTNNSSSTPKETDEKKTDDYTTPKKTSNKTVDPIPSTIKKTSNETVNPIPSKMKNENGNENPKVIVINVPTAVTQSPVPSVSTATSTPAKNSTTESSDSKTDKSGNKKNETSSNTKSSNNKSSDNKSSDNKSSDNKSSDNKSPDNKSSKSEPSNSTDSDPNTDTDKEDTSTTNSTLSDPSDDKTNTTLQNQSNQTNFKKSGTEKYDVNSGSSQKKSFYQIVNSQNKHVNHETHFDLNQTHQILMYLVLLNRDLKHHEIGNSKNRLNLS</sequence>
<dbReference type="EMBL" id="GL883097">
    <property type="protein sequence ID" value="EGG09460.1"/>
    <property type="molecule type" value="Genomic_DNA"/>
</dbReference>
<feature type="region of interest" description="Disordered" evidence="5">
    <location>
        <begin position="168"/>
        <end position="306"/>
    </location>
</feature>
<feature type="compositionally biased region" description="Basic and acidic residues" evidence="5">
    <location>
        <begin position="104"/>
        <end position="116"/>
    </location>
</feature>
<dbReference type="Proteomes" id="UP000001072">
    <property type="component" value="Unassembled WGS sequence"/>
</dbReference>
<dbReference type="OrthoDB" id="3065412at2759"/>
<accession>F4RDT8</accession>
<feature type="compositionally biased region" description="Low complexity" evidence="5">
    <location>
        <begin position="168"/>
        <end position="190"/>
    </location>
</feature>
<keyword evidence="3 6" id="KW-0732">Signal</keyword>
<evidence type="ECO:0000313" key="9">
    <source>
        <dbReference type="Proteomes" id="UP000001072"/>
    </source>
</evidence>
<protein>
    <recommendedName>
        <fullName evidence="7">CFEM domain-containing protein</fullName>
    </recommendedName>
</protein>
<dbReference type="AlphaFoldDB" id="F4RDT8"/>
<evidence type="ECO:0000256" key="5">
    <source>
        <dbReference type="SAM" id="MobiDB-lite"/>
    </source>
</evidence>
<evidence type="ECO:0000256" key="6">
    <source>
        <dbReference type="SAM" id="SignalP"/>
    </source>
</evidence>
<evidence type="ECO:0000259" key="7">
    <source>
        <dbReference type="PROSITE" id="PS52012"/>
    </source>
</evidence>
<dbReference type="InParanoid" id="F4RDT8"/>
<feature type="compositionally biased region" description="Low complexity" evidence="5">
    <location>
        <begin position="205"/>
        <end position="216"/>
    </location>
</feature>
<feature type="compositionally biased region" description="Polar residues" evidence="5">
    <location>
        <begin position="132"/>
        <end position="142"/>
    </location>
</feature>
<evidence type="ECO:0000256" key="2">
    <source>
        <dbReference type="ARBA" id="ARBA00022525"/>
    </source>
</evidence>
<proteinExistence type="predicted"/>
<feature type="compositionally biased region" description="Low complexity" evidence="5">
    <location>
        <begin position="244"/>
        <end position="253"/>
    </location>
</feature>
<comment type="subcellular location">
    <subcellularLocation>
        <location evidence="1">Secreted</location>
    </subcellularLocation>
</comment>
<dbReference type="RefSeq" id="XP_007407187.1">
    <property type="nucleotide sequence ID" value="XM_007407125.1"/>
</dbReference>
<dbReference type="HOGENOM" id="CLU_765213_0_0_1"/>
<feature type="region of interest" description="Disordered" evidence="5">
    <location>
        <begin position="96"/>
        <end position="155"/>
    </location>
</feature>
<feature type="compositionally biased region" description="Low complexity" evidence="5">
    <location>
        <begin position="279"/>
        <end position="290"/>
    </location>
</feature>
<dbReference type="VEuPathDB" id="FungiDB:MELLADRAFT_61157"/>
<feature type="signal peptide" evidence="6">
    <location>
        <begin position="1"/>
        <end position="25"/>
    </location>
</feature>
<dbReference type="STRING" id="747676.F4RDT8"/>
<organism evidence="9">
    <name type="scientific">Melampsora larici-populina (strain 98AG31 / pathotype 3-4-7)</name>
    <name type="common">Poplar leaf rust fungus</name>
    <dbReference type="NCBI Taxonomy" id="747676"/>
    <lineage>
        <taxon>Eukaryota</taxon>
        <taxon>Fungi</taxon>
        <taxon>Dikarya</taxon>
        <taxon>Basidiomycota</taxon>
        <taxon>Pucciniomycotina</taxon>
        <taxon>Pucciniomycetes</taxon>
        <taxon>Pucciniales</taxon>
        <taxon>Melampsoraceae</taxon>
        <taxon>Melampsora</taxon>
    </lineage>
</organism>
<evidence type="ECO:0000256" key="1">
    <source>
        <dbReference type="ARBA" id="ARBA00004613"/>
    </source>
</evidence>
<evidence type="ECO:0000256" key="4">
    <source>
        <dbReference type="ARBA" id="ARBA00023157"/>
    </source>
</evidence>